<gene>
    <name evidence="1" type="ORF">DPMN_188852</name>
</gene>
<dbReference type="EMBL" id="JAIWYP010000010">
    <property type="protein sequence ID" value="KAH3754189.1"/>
    <property type="molecule type" value="Genomic_DNA"/>
</dbReference>
<proteinExistence type="predicted"/>
<name>A0A9D4DUI7_DREPO</name>
<evidence type="ECO:0000313" key="1">
    <source>
        <dbReference type="EMBL" id="KAH3754189.1"/>
    </source>
</evidence>
<evidence type="ECO:0000313" key="2">
    <source>
        <dbReference type="Proteomes" id="UP000828390"/>
    </source>
</evidence>
<protein>
    <submittedName>
        <fullName evidence="1">Uncharacterized protein</fullName>
    </submittedName>
</protein>
<comment type="caution">
    <text evidence="1">The sequence shown here is derived from an EMBL/GenBank/DDBJ whole genome shotgun (WGS) entry which is preliminary data.</text>
</comment>
<reference evidence="1" key="1">
    <citation type="journal article" date="2019" name="bioRxiv">
        <title>The Genome of the Zebra Mussel, Dreissena polymorpha: A Resource for Invasive Species Research.</title>
        <authorList>
            <person name="McCartney M.A."/>
            <person name="Auch B."/>
            <person name="Kono T."/>
            <person name="Mallez S."/>
            <person name="Zhang Y."/>
            <person name="Obille A."/>
            <person name="Becker A."/>
            <person name="Abrahante J.E."/>
            <person name="Garbe J."/>
            <person name="Badalamenti J.P."/>
            <person name="Herman A."/>
            <person name="Mangelson H."/>
            <person name="Liachko I."/>
            <person name="Sullivan S."/>
            <person name="Sone E.D."/>
            <person name="Koren S."/>
            <person name="Silverstein K.A.T."/>
            <person name="Beckman K.B."/>
            <person name="Gohl D.M."/>
        </authorList>
    </citation>
    <scope>NUCLEOTIDE SEQUENCE</scope>
    <source>
        <strain evidence="1">Duluth1</strain>
        <tissue evidence="1">Whole animal</tissue>
    </source>
</reference>
<accession>A0A9D4DUI7</accession>
<sequence>MSPTPNNRHHRPGRRIPLARGSMMLNVTYTKQQTSQTWEKDTSSQGEYDAECHLHQTTDITDLHQTTDITDLGEGYLYYMECTRPVVKPVKVLQHHYAEIHLAEGELYRWSSQSKCYNTTMLKYTWLKESCTGGELYKVVQPVQVLQHHYAEIHLAEGELYRVVQPVQVLQHHYAEIHLAEGELYRWSSQSKCYNTTMLKYTWNQEDLKFTLFNKFKVKEIEMTVVEQRERYQEIDLRMDHRSHCGKLWDGSLRPLWYTVGWITAATVVHCGMDHRGHCGARWDGSPRSLWYTVGWITAATVVHGGMDHRSHCGTR</sequence>
<dbReference type="Proteomes" id="UP000828390">
    <property type="component" value="Unassembled WGS sequence"/>
</dbReference>
<reference evidence="1" key="2">
    <citation type="submission" date="2020-11" db="EMBL/GenBank/DDBJ databases">
        <authorList>
            <person name="McCartney M.A."/>
            <person name="Auch B."/>
            <person name="Kono T."/>
            <person name="Mallez S."/>
            <person name="Becker A."/>
            <person name="Gohl D.M."/>
            <person name="Silverstein K.A.T."/>
            <person name="Koren S."/>
            <person name="Bechman K.B."/>
            <person name="Herman A."/>
            <person name="Abrahante J.E."/>
            <person name="Garbe J."/>
        </authorList>
    </citation>
    <scope>NUCLEOTIDE SEQUENCE</scope>
    <source>
        <strain evidence="1">Duluth1</strain>
        <tissue evidence="1">Whole animal</tissue>
    </source>
</reference>
<dbReference type="AlphaFoldDB" id="A0A9D4DUI7"/>
<organism evidence="1 2">
    <name type="scientific">Dreissena polymorpha</name>
    <name type="common">Zebra mussel</name>
    <name type="synonym">Mytilus polymorpha</name>
    <dbReference type="NCBI Taxonomy" id="45954"/>
    <lineage>
        <taxon>Eukaryota</taxon>
        <taxon>Metazoa</taxon>
        <taxon>Spiralia</taxon>
        <taxon>Lophotrochozoa</taxon>
        <taxon>Mollusca</taxon>
        <taxon>Bivalvia</taxon>
        <taxon>Autobranchia</taxon>
        <taxon>Heteroconchia</taxon>
        <taxon>Euheterodonta</taxon>
        <taxon>Imparidentia</taxon>
        <taxon>Neoheterodontei</taxon>
        <taxon>Myida</taxon>
        <taxon>Dreissenoidea</taxon>
        <taxon>Dreissenidae</taxon>
        <taxon>Dreissena</taxon>
    </lineage>
</organism>
<keyword evidence="2" id="KW-1185">Reference proteome</keyword>